<comment type="similarity">
    <text evidence="2 8">Belongs to the bacterial ribosomal protein bL17 family.</text>
</comment>
<dbReference type="OrthoDB" id="275000at2759"/>
<evidence type="ECO:0000256" key="4">
    <source>
        <dbReference type="ARBA" id="ARBA00023128"/>
    </source>
</evidence>
<reference evidence="10 11" key="1">
    <citation type="submission" date="2015-05" db="EMBL/GenBank/DDBJ databases">
        <title>Distinctive expansion of gene families associated with plant cell wall degradation and secondary metabolism in the genomes of grapevine trunk pathogens.</title>
        <authorList>
            <person name="Lawrence D.P."/>
            <person name="Travadon R."/>
            <person name="Rolshausen P.E."/>
            <person name="Baumgartner K."/>
        </authorList>
    </citation>
    <scope>NUCLEOTIDE SEQUENCE [LARGE SCALE GENOMIC DNA]</scope>
    <source>
        <strain evidence="10">DA912</strain>
    </source>
</reference>
<evidence type="ECO:0000256" key="5">
    <source>
        <dbReference type="ARBA" id="ARBA00023274"/>
    </source>
</evidence>
<dbReference type="PANTHER" id="PTHR14413">
    <property type="entry name" value="RIBOSOMAL PROTEIN L17"/>
    <property type="match status" value="1"/>
</dbReference>
<evidence type="ECO:0000256" key="1">
    <source>
        <dbReference type="ARBA" id="ARBA00004173"/>
    </source>
</evidence>
<keyword evidence="11" id="KW-1185">Reference proteome</keyword>
<evidence type="ECO:0000313" key="11">
    <source>
        <dbReference type="Proteomes" id="UP000034680"/>
    </source>
</evidence>
<dbReference type="Gene3D" id="3.90.1030.10">
    <property type="entry name" value="Ribosomal protein L17"/>
    <property type="match status" value="1"/>
</dbReference>
<dbReference type="InterPro" id="IPR036373">
    <property type="entry name" value="Ribosomal_bL17_sf"/>
</dbReference>
<dbReference type="GO" id="GO:0003735">
    <property type="term" value="F:structural constituent of ribosome"/>
    <property type="evidence" value="ECO:0007669"/>
    <property type="project" value="EnsemblFungi"/>
</dbReference>
<gene>
    <name evidence="10" type="ORF">UCDDA912_g04827</name>
</gene>
<dbReference type="STRING" id="1214573.A0A0G2FMC0"/>
<feature type="region of interest" description="Disordered" evidence="9">
    <location>
        <begin position="178"/>
        <end position="225"/>
    </location>
</feature>
<dbReference type="PANTHER" id="PTHR14413:SF16">
    <property type="entry name" value="LARGE RIBOSOMAL SUBUNIT PROTEIN BL17M"/>
    <property type="match status" value="1"/>
</dbReference>
<keyword evidence="3 8" id="KW-0689">Ribosomal protein</keyword>
<organism evidence="10 11">
    <name type="scientific">Diaporthe ampelina</name>
    <dbReference type="NCBI Taxonomy" id="1214573"/>
    <lineage>
        <taxon>Eukaryota</taxon>
        <taxon>Fungi</taxon>
        <taxon>Dikarya</taxon>
        <taxon>Ascomycota</taxon>
        <taxon>Pezizomycotina</taxon>
        <taxon>Sordariomycetes</taxon>
        <taxon>Sordariomycetidae</taxon>
        <taxon>Diaporthales</taxon>
        <taxon>Diaporthaceae</taxon>
        <taxon>Diaporthe</taxon>
    </lineage>
</organism>
<dbReference type="NCBIfam" id="TIGR00059">
    <property type="entry name" value="L17"/>
    <property type="match status" value="1"/>
</dbReference>
<dbReference type="InterPro" id="IPR000456">
    <property type="entry name" value="Ribosomal_bL17"/>
</dbReference>
<comment type="subcellular location">
    <subcellularLocation>
        <location evidence="1">Mitochondrion</location>
    </subcellularLocation>
</comment>
<dbReference type="EMBL" id="LCUC01000170">
    <property type="protein sequence ID" value="KKY35181.1"/>
    <property type="molecule type" value="Genomic_DNA"/>
</dbReference>
<evidence type="ECO:0000256" key="3">
    <source>
        <dbReference type="ARBA" id="ARBA00022980"/>
    </source>
</evidence>
<dbReference type="Proteomes" id="UP000034680">
    <property type="component" value="Unassembled WGS sequence"/>
</dbReference>
<proteinExistence type="inferred from homology"/>
<dbReference type="HAMAP" id="MF_01368">
    <property type="entry name" value="Ribosomal_bL17"/>
    <property type="match status" value="1"/>
</dbReference>
<dbReference type="AlphaFoldDB" id="A0A0G2FMC0"/>
<evidence type="ECO:0000313" key="10">
    <source>
        <dbReference type="EMBL" id="KKY35181.1"/>
    </source>
</evidence>
<keyword evidence="5 8" id="KW-0687">Ribonucleoprotein</keyword>
<comment type="caution">
    <text evidence="10">The sequence shown here is derived from an EMBL/GenBank/DDBJ whole genome shotgun (WGS) entry which is preliminary data.</text>
</comment>
<comment type="function">
    <text evidence="7">Component of the mitochondrial ribosome (mitoribosome), a dedicated translation machinery responsible for the synthesis of mitochondrial genome-encoded proteins, including at least some of the essential transmembrane subunits of the mitochondrial respiratory chain. The mitoribosomes are attached to the mitochondrial inner membrane and translation products are cotranslationally integrated into the membrane.</text>
</comment>
<dbReference type="PROSITE" id="PS01167">
    <property type="entry name" value="RIBOSOMAL_L17"/>
    <property type="match status" value="1"/>
</dbReference>
<sequence length="225" mass="25458">MAGGHMKFRTLGRKSSHRQALLRNLVTSLVKQESIQTTWPKAKEAQRMADKLITLAKRNNETSRREAQSILYQTPDALLPKLFGELRERYLARPGGYTRVLRTEPKDRSDQAPSAILELVDGQRDMRFAMTAATVARDEVLGRDSSQITKMNVKKVTAFRQGGEAEFRALVEEIKERDGEAIQSRAESERAAQDSLYKFHIDRPKVRRSRRSGGQQAAGESSELD</sequence>
<evidence type="ECO:0000256" key="6">
    <source>
        <dbReference type="ARBA" id="ARBA00035290"/>
    </source>
</evidence>
<dbReference type="SUPFAM" id="SSF64263">
    <property type="entry name" value="Prokaryotic ribosomal protein L17"/>
    <property type="match status" value="1"/>
</dbReference>
<dbReference type="GO" id="GO:0005762">
    <property type="term" value="C:mitochondrial large ribosomal subunit"/>
    <property type="evidence" value="ECO:0007669"/>
    <property type="project" value="EnsemblFungi"/>
</dbReference>
<evidence type="ECO:0000256" key="8">
    <source>
        <dbReference type="RuleBase" id="RU000660"/>
    </source>
</evidence>
<evidence type="ECO:0000256" key="9">
    <source>
        <dbReference type="SAM" id="MobiDB-lite"/>
    </source>
</evidence>
<dbReference type="InterPro" id="IPR047859">
    <property type="entry name" value="Ribosomal_bL17_CS"/>
</dbReference>
<accession>A0A0G2FMC0</accession>
<name>A0A0G2FMC0_9PEZI</name>
<evidence type="ECO:0000256" key="7">
    <source>
        <dbReference type="ARBA" id="ARBA00037226"/>
    </source>
</evidence>
<dbReference type="FunFam" id="3.90.1030.10:FF:000005">
    <property type="entry name" value="Probable 50S ribosomal protein L17"/>
    <property type="match status" value="1"/>
</dbReference>
<keyword evidence="4" id="KW-0496">Mitochondrion</keyword>
<dbReference type="GO" id="GO:0006412">
    <property type="term" value="P:translation"/>
    <property type="evidence" value="ECO:0007669"/>
    <property type="project" value="InterPro"/>
</dbReference>
<protein>
    <recommendedName>
        <fullName evidence="6">Large ribosomal subunit protein bL17m</fullName>
    </recommendedName>
</protein>
<dbReference type="Pfam" id="PF01196">
    <property type="entry name" value="Ribosomal_L17"/>
    <property type="match status" value="1"/>
</dbReference>
<evidence type="ECO:0000256" key="2">
    <source>
        <dbReference type="ARBA" id="ARBA00008777"/>
    </source>
</evidence>
<reference evidence="10 11" key="2">
    <citation type="submission" date="2015-05" db="EMBL/GenBank/DDBJ databases">
        <authorList>
            <person name="Morales-Cruz A."/>
            <person name="Amrine K.C."/>
            <person name="Cantu D."/>
        </authorList>
    </citation>
    <scope>NUCLEOTIDE SEQUENCE [LARGE SCALE GENOMIC DNA]</scope>
    <source>
        <strain evidence="10">DA912</strain>
    </source>
</reference>
<feature type="compositionally biased region" description="Basic and acidic residues" evidence="9">
    <location>
        <begin position="178"/>
        <end position="204"/>
    </location>
</feature>